<feature type="region of interest" description="Disordered" evidence="1">
    <location>
        <begin position="1"/>
        <end position="225"/>
    </location>
</feature>
<feature type="compositionally biased region" description="Low complexity" evidence="1">
    <location>
        <begin position="279"/>
        <end position="293"/>
    </location>
</feature>
<reference evidence="2 3" key="1">
    <citation type="submission" date="2015-07" db="EMBL/GenBank/DDBJ databases">
        <title>Comparative genomics of the Sigatoka disease complex on banana suggests a link between parallel evolutionary changes in Pseudocercospora fijiensis and Pseudocercospora eumusae and increased virulence on the banana host.</title>
        <authorList>
            <person name="Chang T.-C."/>
            <person name="Salvucci A."/>
            <person name="Crous P.W."/>
            <person name="Stergiopoulos I."/>
        </authorList>
    </citation>
    <scope>NUCLEOTIDE SEQUENCE [LARGE SCALE GENOMIC DNA]</scope>
    <source>
        <strain evidence="2 3">CBS 114824</strain>
    </source>
</reference>
<feature type="region of interest" description="Disordered" evidence="1">
    <location>
        <begin position="844"/>
        <end position="865"/>
    </location>
</feature>
<feature type="compositionally biased region" description="Polar residues" evidence="1">
    <location>
        <begin position="729"/>
        <end position="743"/>
    </location>
</feature>
<feature type="compositionally biased region" description="Basic and acidic residues" evidence="1">
    <location>
        <begin position="527"/>
        <end position="536"/>
    </location>
</feature>
<feature type="compositionally biased region" description="Basic and acidic residues" evidence="1">
    <location>
        <begin position="908"/>
        <end position="918"/>
    </location>
</feature>
<protein>
    <submittedName>
        <fullName evidence="2">Uncharacterized protein</fullName>
    </submittedName>
</protein>
<feature type="compositionally biased region" description="Low complexity" evidence="1">
    <location>
        <begin position="376"/>
        <end position="390"/>
    </location>
</feature>
<feature type="region of interest" description="Disordered" evidence="1">
    <location>
        <begin position="525"/>
        <end position="546"/>
    </location>
</feature>
<organism evidence="2 3">
    <name type="scientific">Pseudocercospora eumusae</name>
    <dbReference type="NCBI Taxonomy" id="321146"/>
    <lineage>
        <taxon>Eukaryota</taxon>
        <taxon>Fungi</taxon>
        <taxon>Dikarya</taxon>
        <taxon>Ascomycota</taxon>
        <taxon>Pezizomycotina</taxon>
        <taxon>Dothideomycetes</taxon>
        <taxon>Dothideomycetidae</taxon>
        <taxon>Mycosphaerellales</taxon>
        <taxon>Mycosphaerellaceae</taxon>
        <taxon>Pseudocercospora</taxon>
    </lineage>
</organism>
<feature type="compositionally biased region" description="Basic and acidic residues" evidence="1">
    <location>
        <begin position="190"/>
        <end position="200"/>
    </location>
</feature>
<evidence type="ECO:0000313" key="2">
    <source>
        <dbReference type="EMBL" id="KXT05747.1"/>
    </source>
</evidence>
<proteinExistence type="predicted"/>
<sequence>MSAPSERLLAPTQSSAAKAASKALPPSPSPSPSPKWSDRVVRRIISRERVAKHSDSDTLDMPPLPAVPITEKPLPSRPIASLASNLSPSKHSRTLIDAVEKPLQMAQEGRARDWPTLTPRSASAPQPKPRSISRDMKLTPSAIPRRISSSKAMAPSSTDAVKMHETRTTRNSNASVLTQHSSDPSFVSAEEPRVSHHATDRASTSLPSLVPTSQDVTPTPQFSTPVQTAQHPARMQSLGHRLGNGNLTQPKRASGAGMPPYISRIGAPNTPVAQSRGHSPSPASFSRPRPGSGVHAPRLPSLSKDTPPSTSEKVLHQRTASRIPIPDSKKATLVDIRTLPLPPSNEGSPSFGARRLVSPGALAILDQGTKRRLQRANTNGSTASTTSSSTRILNLDHDDHVHDKQQRSRSKSSSPGDTFGPSSSDEEEITTPVMEPFRLRNGASLKMDRAMAMEDQFNLTPGELRFRSLRRAPPSTSPFTGPLQTIHSQATLAMPRSEDSPTKNDCVSQSNQFSNLAQRLHHLKSSHGSDDYKDDVTEAGDQQDSQHALRQLLQETQTHDQICQNNGMPGLDKETKNHLTQTLSLLEGHGSPTRDNFDHGKLEQIFGQLVPGIDRASKTNTLFNDATAATRFLEGESRDSVVGNRSPDQGNGIAHGEPGGFDDAIAELPAEESSQTPAVSKWSDSTPSAQGNSTDLPRKEPQYSIGYPSSTRVPSVRSPVHLPRRRQRNSGVSSRNSSPTLGHSKTGPESILAQGSVKRGHKAGERAGFARMTASAASKKIPRAAGSVSKGLKKPEEAKRGRHSFMASTRTASVSDIALEKPPRSRSKSRTVLDKINGFFSHKRDKKTEDACEAPPPLPPLDFGKLSSRTTAQIDESSSLFPQLHRMNRTTSPPLTSLPEATTTPPSQDHRSPSRASDKSLAGILPLDGDCDGTVLTLTDKLVTKAKQEKSVPRKQRLMNFAHILNDAMLHVREAKISAETARQMAEQAELSYLKTQKGVEMLSRLASSLVQGTVRR</sequence>
<keyword evidence="3" id="KW-1185">Reference proteome</keyword>
<feature type="compositionally biased region" description="Polar residues" evidence="1">
    <location>
        <begin position="303"/>
        <end position="312"/>
    </location>
</feature>
<dbReference type="AlphaFoldDB" id="A0A139HTJ3"/>
<feature type="compositionally biased region" description="Polar residues" evidence="1">
    <location>
        <begin position="147"/>
        <end position="159"/>
    </location>
</feature>
<dbReference type="Proteomes" id="UP000070133">
    <property type="component" value="Unassembled WGS sequence"/>
</dbReference>
<feature type="compositionally biased region" description="Basic and acidic residues" evidence="1">
    <location>
        <begin position="36"/>
        <end position="56"/>
    </location>
</feature>
<feature type="compositionally biased region" description="Polar residues" evidence="1">
    <location>
        <begin position="201"/>
        <end position="225"/>
    </location>
</feature>
<feature type="region of interest" description="Disordered" evidence="1">
    <location>
        <begin position="636"/>
        <end position="832"/>
    </location>
</feature>
<name>A0A139HTJ3_9PEZI</name>
<feature type="compositionally biased region" description="Low complexity" evidence="1">
    <location>
        <begin position="708"/>
        <end position="720"/>
    </location>
</feature>
<feature type="compositionally biased region" description="Low complexity" evidence="1">
    <location>
        <begin position="10"/>
        <end position="24"/>
    </location>
</feature>
<feature type="region of interest" description="Disordered" evidence="1">
    <location>
        <begin position="241"/>
        <end position="327"/>
    </location>
</feature>
<evidence type="ECO:0000313" key="3">
    <source>
        <dbReference type="Proteomes" id="UP000070133"/>
    </source>
</evidence>
<accession>A0A139HTJ3</accession>
<feature type="compositionally biased region" description="Polar residues" evidence="1">
    <location>
        <begin position="672"/>
        <end position="695"/>
    </location>
</feature>
<dbReference type="STRING" id="321146.A0A139HTJ3"/>
<feature type="compositionally biased region" description="Polar residues" evidence="1">
    <location>
        <begin position="169"/>
        <end position="185"/>
    </location>
</feature>
<feature type="compositionally biased region" description="Polar residues" evidence="1">
    <location>
        <begin position="889"/>
        <end position="907"/>
    </location>
</feature>
<feature type="region of interest" description="Disordered" evidence="1">
    <location>
        <begin position="367"/>
        <end position="435"/>
    </location>
</feature>
<feature type="compositionally biased region" description="Basic and acidic residues" evidence="1">
    <location>
        <begin position="394"/>
        <end position="406"/>
    </location>
</feature>
<feature type="region of interest" description="Disordered" evidence="1">
    <location>
        <begin position="877"/>
        <end position="921"/>
    </location>
</feature>
<evidence type="ECO:0000256" key="1">
    <source>
        <dbReference type="SAM" id="MobiDB-lite"/>
    </source>
</evidence>
<gene>
    <name evidence="2" type="ORF">AC578_1042</name>
</gene>
<dbReference type="OrthoDB" id="3896449at2759"/>
<comment type="caution">
    <text evidence="2">The sequence shown here is derived from an EMBL/GenBank/DDBJ whole genome shotgun (WGS) entry which is preliminary data.</text>
</comment>
<dbReference type="EMBL" id="LFZN01000010">
    <property type="protein sequence ID" value="KXT05747.1"/>
    <property type="molecule type" value="Genomic_DNA"/>
</dbReference>